<dbReference type="SFLD" id="SFLDG01138">
    <property type="entry name" value="C1.6.2:_Deoxy-d-mannose-octulo"/>
    <property type="match status" value="1"/>
</dbReference>
<dbReference type="AlphaFoldDB" id="A0AAN4VXC9"/>
<keyword evidence="4 7" id="KW-0479">Metal-binding</keyword>
<dbReference type="PANTHER" id="PTHR21485">
    <property type="entry name" value="HAD SUPERFAMILY MEMBERS CMAS AND KDSC"/>
    <property type="match status" value="1"/>
</dbReference>
<keyword evidence="5" id="KW-0378">Hydrolase</keyword>
<evidence type="ECO:0000256" key="1">
    <source>
        <dbReference type="ARBA" id="ARBA00001946"/>
    </source>
</evidence>
<keyword evidence="6 7" id="KW-0460">Magnesium</keyword>
<dbReference type="GO" id="GO:0008781">
    <property type="term" value="F:N-acylneuraminate cytidylyltransferase activity"/>
    <property type="evidence" value="ECO:0007669"/>
    <property type="project" value="TreeGrafter"/>
</dbReference>
<evidence type="ECO:0000256" key="6">
    <source>
        <dbReference type="ARBA" id="ARBA00022842"/>
    </source>
</evidence>
<dbReference type="InterPro" id="IPR050793">
    <property type="entry name" value="CMP-NeuNAc_synthase"/>
</dbReference>
<accession>A0AAN4VXC9</accession>
<feature type="binding site" evidence="7">
    <location>
        <position position="11"/>
    </location>
    <ligand>
        <name>Mg(2+)</name>
        <dbReference type="ChEBI" id="CHEBI:18420"/>
    </ligand>
</feature>
<evidence type="ECO:0000256" key="3">
    <source>
        <dbReference type="ARBA" id="ARBA00011881"/>
    </source>
</evidence>
<dbReference type="RefSeq" id="WP_338235939.1">
    <property type="nucleotide sequence ID" value="NZ_BQKE01000001.1"/>
</dbReference>
<dbReference type="FunFam" id="3.40.50.1000:FF:000029">
    <property type="entry name" value="3-deoxy-D-manno-octulosonate 8-phosphate phosphatase KdsC"/>
    <property type="match status" value="1"/>
</dbReference>
<dbReference type="GO" id="GO:0016788">
    <property type="term" value="F:hydrolase activity, acting on ester bonds"/>
    <property type="evidence" value="ECO:0007669"/>
    <property type="project" value="InterPro"/>
</dbReference>
<dbReference type="NCBIfam" id="TIGR01670">
    <property type="entry name" value="KdsC-phosphatas"/>
    <property type="match status" value="1"/>
</dbReference>
<sequence length="167" mass="18463">MEYNIKMVVTDVDGTLTDGGMYYTETGDEFKKFNAKDGMGMNILRKAGIEVGIISHGKAPHMVLNRAERLGLKYVYVGSEPKMQVLEKWLQELGISKSEVCYIGDDINDEAIMESVGLSACPSDAVKVIRETADIVLTRGGGNCAFRELVDEHLIPVKSKRKDKIGF</sequence>
<dbReference type="InterPro" id="IPR006549">
    <property type="entry name" value="HAD-SF_hydro_IIIA"/>
</dbReference>
<feature type="binding site" evidence="7">
    <location>
        <position position="105"/>
    </location>
    <ligand>
        <name>Mg(2+)</name>
        <dbReference type="ChEBI" id="CHEBI:18420"/>
    </ligand>
</feature>
<dbReference type="SFLD" id="SFLDS00003">
    <property type="entry name" value="Haloacid_Dehalogenase"/>
    <property type="match status" value="1"/>
</dbReference>
<dbReference type="CDD" id="cd01630">
    <property type="entry name" value="HAD_KDO-like"/>
    <property type="match status" value="1"/>
</dbReference>
<dbReference type="InterPro" id="IPR010023">
    <property type="entry name" value="KdsC_fam"/>
</dbReference>
<name>A0AAN4VXC9_9BACT</name>
<reference evidence="8 9" key="1">
    <citation type="submission" date="2021-12" db="EMBL/GenBank/DDBJ databases">
        <title>Genome sequencing of bacteria with rrn-lacking chromosome and rrn-plasmid.</title>
        <authorList>
            <person name="Anda M."/>
            <person name="Iwasaki W."/>
        </authorList>
    </citation>
    <scope>NUCLEOTIDE SEQUENCE [LARGE SCALE GENOMIC DNA]</scope>
    <source>
        <strain evidence="8 9">NBRC 15940</strain>
    </source>
</reference>
<comment type="cofactor">
    <cofactor evidence="1 7">
        <name>Mg(2+)</name>
        <dbReference type="ChEBI" id="CHEBI:18420"/>
    </cofactor>
</comment>
<evidence type="ECO:0000313" key="8">
    <source>
        <dbReference type="EMBL" id="GJM60065.1"/>
    </source>
</evidence>
<evidence type="ECO:0000256" key="4">
    <source>
        <dbReference type="ARBA" id="ARBA00022723"/>
    </source>
</evidence>
<dbReference type="GO" id="GO:0046872">
    <property type="term" value="F:metal ion binding"/>
    <property type="evidence" value="ECO:0007669"/>
    <property type="project" value="UniProtKB-KW"/>
</dbReference>
<dbReference type="PANTHER" id="PTHR21485:SF3">
    <property type="entry name" value="N-ACYLNEURAMINATE CYTIDYLYLTRANSFERASE"/>
    <property type="match status" value="1"/>
</dbReference>
<evidence type="ECO:0000313" key="9">
    <source>
        <dbReference type="Proteomes" id="UP001310022"/>
    </source>
</evidence>
<evidence type="ECO:0000256" key="7">
    <source>
        <dbReference type="PIRSR" id="PIRSR006118-2"/>
    </source>
</evidence>
<organism evidence="8 9">
    <name type="scientific">Persicobacter diffluens</name>
    <dbReference type="NCBI Taxonomy" id="981"/>
    <lineage>
        <taxon>Bacteria</taxon>
        <taxon>Pseudomonadati</taxon>
        <taxon>Bacteroidota</taxon>
        <taxon>Cytophagia</taxon>
        <taxon>Cytophagales</taxon>
        <taxon>Persicobacteraceae</taxon>
        <taxon>Persicobacter</taxon>
    </lineage>
</organism>
<dbReference type="EMBL" id="BQKE01000001">
    <property type="protein sequence ID" value="GJM60065.1"/>
    <property type="molecule type" value="Genomic_DNA"/>
</dbReference>
<dbReference type="InterPro" id="IPR036412">
    <property type="entry name" value="HAD-like_sf"/>
</dbReference>
<proteinExistence type="inferred from homology"/>
<dbReference type="Gene3D" id="3.40.50.1000">
    <property type="entry name" value="HAD superfamily/HAD-like"/>
    <property type="match status" value="1"/>
</dbReference>
<dbReference type="NCBIfam" id="TIGR01662">
    <property type="entry name" value="HAD-SF-IIIA"/>
    <property type="match status" value="1"/>
</dbReference>
<dbReference type="Pfam" id="PF00702">
    <property type="entry name" value="Hydrolase"/>
    <property type="match status" value="1"/>
</dbReference>
<dbReference type="InterPro" id="IPR023214">
    <property type="entry name" value="HAD_sf"/>
</dbReference>
<dbReference type="PIRSF" id="PIRSF006118">
    <property type="entry name" value="KDO8-P_Ptase"/>
    <property type="match status" value="1"/>
</dbReference>
<protein>
    <recommendedName>
        <fullName evidence="10">3-deoxy-manno-octulosonate-8-phosphatase</fullName>
    </recommendedName>
</protein>
<comment type="similarity">
    <text evidence="2">Belongs to the KdsC family.</text>
</comment>
<evidence type="ECO:0008006" key="10">
    <source>
        <dbReference type="Google" id="ProtNLM"/>
    </source>
</evidence>
<dbReference type="SFLD" id="SFLDG01136">
    <property type="entry name" value="C1.6:_Phosphoserine_Phosphatas"/>
    <property type="match status" value="1"/>
</dbReference>
<keyword evidence="9" id="KW-1185">Reference proteome</keyword>
<dbReference type="SUPFAM" id="SSF56784">
    <property type="entry name" value="HAD-like"/>
    <property type="match status" value="1"/>
</dbReference>
<comment type="subunit">
    <text evidence="3">Homotetramer.</text>
</comment>
<evidence type="ECO:0000256" key="5">
    <source>
        <dbReference type="ARBA" id="ARBA00022801"/>
    </source>
</evidence>
<evidence type="ECO:0000256" key="2">
    <source>
        <dbReference type="ARBA" id="ARBA00005893"/>
    </source>
</evidence>
<gene>
    <name evidence="8" type="ORF">PEDI_06170</name>
</gene>
<feature type="binding site" evidence="7">
    <location>
        <position position="13"/>
    </location>
    <ligand>
        <name>substrate</name>
    </ligand>
</feature>
<dbReference type="Proteomes" id="UP001310022">
    <property type="component" value="Unassembled WGS sequence"/>
</dbReference>
<comment type="caution">
    <text evidence="8">The sequence shown here is derived from an EMBL/GenBank/DDBJ whole genome shotgun (WGS) entry which is preliminary data.</text>
</comment>